<evidence type="ECO:0000313" key="13">
    <source>
        <dbReference type="EMBL" id="ERN12727.1"/>
    </source>
</evidence>
<dbReference type="PROSITE" id="PS00086">
    <property type="entry name" value="CYTOCHROME_P450"/>
    <property type="match status" value="1"/>
</dbReference>
<dbReference type="Pfam" id="PF00067">
    <property type="entry name" value="p450"/>
    <property type="match status" value="1"/>
</dbReference>
<keyword evidence="4" id="KW-0812">Transmembrane</keyword>
<dbReference type="HOGENOM" id="CLU_001570_5_0_1"/>
<name>W1PRU6_AMBTC</name>
<evidence type="ECO:0000256" key="6">
    <source>
        <dbReference type="ARBA" id="ARBA00022989"/>
    </source>
</evidence>
<protein>
    <recommendedName>
        <fullName evidence="15">Cytochrome P450</fullName>
    </recommendedName>
</protein>
<dbReference type="Gramene" id="ERN12727">
    <property type="protein sequence ID" value="ERN12727"/>
    <property type="gene ID" value="AMTR_s00043p00089500"/>
</dbReference>
<feature type="binding site" description="axial binding residue" evidence="11">
    <location>
        <position position="463"/>
    </location>
    <ligand>
        <name>heme</name>
        <dbReference type="ChEBI" id="CHEBI:30413"/>
    </ligand>
    <ligandPart>
        <name>Fe</name>
        <dbReference type="ChEBI" id="CHEBI:18248"/>
    </ligandPart>
</feature>
<dbReference type="PRINTS" id="PR00463">
    <property type="entry name" value="EP450I"/>
</dbReference>
<evidence type="ECO:0000256" key="11">
    <source>
        <dbReference type="PIRSR" id="PIRSR602401-1"/>
    </source>
</evidence>
<dbReference type="InterPro" id="IPR050665">
    <property type="entry name" value="Cytochrome_P450_Monooxygen"/>
</dbReference>
<dbReference type="SUPFAM" id="SSF48264">
    <property type="entry name" value="Cytochrome P450"/>
    <property type="match status" value="1"/>
</dbReference>
<keyword evidence="3 11" id="KW-0349">Heme</keyword>
<comment type="subcellular location">
    <subcellularLocation>
        <location evidence="1">Membrane</location>
    </subcellularLocation>
</comment>
<dbReference type="STRING" id="13333.W1PRU6"/>
<evidence type="ECO:0000256" key="10">
    <source>
        <dbReference type="ARBA" id="ARBA00023136"/>
    </source>
</evidence>
<comment type="cofactor">
    <cofactor evidence="11">
        <name>heme</name>
        <dbReference type="ChEBI" id="CHEBI:30413"/>
    </cofactor>
</comment>
<keyword evidence="7 12" id="KW-0560">Oxidoreductase</keyword>
<gene>
    <name evidence="13" type="ORF">AMTR_s00043p00089500</name>
</gene>
<dbReference type="eggNOG" id="KOG0157">
    <property type="taxonomic scope" value="Eukaryota"/>
</dbReference>
<dbReference type="AlphaFoldDB" id="W1PRU6"/>
<dbReference type="GO" id="GO:0004497">
    <property type="term" value="F:monooxygenase activity"/>
    <property type="evidence" value="ECO:0000318"/>
    <property type="project" value="GO_Central"/>
</dbReference>
<dbReference type="InterPro" id="IPR001128">
    <property type="entry name" value="Cyt_P450"/>
</dbReference>
<dbReference type="EMBL" id="KI392605">
    <property type="protein sequence ID" value="ERN12727.1"/>
    <property type="molecule type" value="Genomic_DNA"/>
</dbReference>
<evidence type="ECO:0000256" key="9">
    <source>
        <dbReference type="ARBA" id="ARBA00023033"/>
    </source>
</evidence>
<dbReference type="PANTHER" id="PTHR24282:SF196">
    <property type="entry name" value="CYTOCHROME P450 714C2"/>
    <property type="match status" value="1"/>
</dbReference>
<keyword evidence="14" id="KW-1185">Reference proteome</keyword>
<dbReference type="GO" id="GO:0016705">
    <property type="term" value="F:oxidoreductase activity, acting on paired donors, with incorporation or reduction of molecular oxygen"/>
    <property type="evidence" value="ECO:0007669"/>
    <property type="project" value="InterPro"/>
</dbReference>
<proteinExistence type="inferred from homology"/>
<keyword evidence="9 12" id="KW-0503">Monooxygenase</keyword>
<dbReference type="GO" id="GO:0016020">
    <property type="term" value="C:membrane"/>
    <property type="evidence" value="ECO:0007669"/>
    <property type="project" value="UniProtKB-SubCell"/>
</dbReference>
<reference evidence="14" key="1">
    <citation type="journal article" date="2013" name="Science">
        <title>The Amborella genome and the evolution of flowering plants.</title>
        <authorList>
            <consortium name="Amborella Genome Project"/>
        </authorList>
    </citation>
    <scope>NUCLEOTIDE SEQUENCE [LARGE SCALE GENOMIC DNA]</scope>
</reference>
<dbReference type="PANTHER" id="PTHR24282">
    <property type="entry name" value="CYTOCHROME P450 FAMILY MEMBER"/>
    <property type="match status" value="1"/>
</dbReference>
<evidence type="ECO:0000256" key="8">
    <source>
        <dbReference type="ARBA" id="ARBA00023004"/>
    </source>
</evidence>
<dbReference type="OrthoDB" id="1470350at2759"/>
<evidence type="ECO:0000256" key="4">
    <source>
        <dbReference type="ARBA" id="ARBA00022692"/>
    </source>
</evidence>
<evidence type="ECO:0000256" key="12">
    <source>
        <dbReference type="RuleBase" id="RU000461"/>
    </source>
</evidence>
<accession>W1PRU6</accession>
<keyword evidence="5 11" id="KW-0479">Metal-binding</keyword>
<dbReference type="InterPro" id="IPR002401">
    <property type="entry name" value="Cyt_P450_E_grp-I"/>
</dbReference>
<evidence type="ECO:0000313" key="14">
    <source>
        <dbReference type="Proteomes" id="UP000017836"/>
    </source>
</evidence>
<organism evidence="13 14">
    <name type="scientific">Amborella trichopoda</name>
    <dbReference type="NCBI Taxonomy" id="13333"/>
    <lineage>
        <taxon>Eukaryota</taxon>
        <taxon>Viridiplantae</taxon>
        <taxon>Streptophyta</taxon>
        <taxon>Embryophyta</taxon>
        <taxon>Tracheophyta</taxon>
        <taxon>Spermatophyta</taxon>
        <taxon>Magnoliopsida</taxon>
        <taxon>Amborellales</taxon>
        <taxon>Amborellaceae</taxon>
        <taxon>Amborella</taxon>
    </lineage>
</organism>
<dbReference type="GO" id="GO:0005506">
    <property type="term" value="F:iron ion binding"/>
    <property type="evidence" value="ECO:0007669"/>
    <property type="project" value="InterPro"/>
</dbReference>
<dbReference type="InterPro" id="IPR017972">
    <property type="entry name" value="Cyt_P450_CS"/>
</dbReference>
<sequence>MELLLQILLSLVLVSFSSLIMCVAHNLWLRPKRIRETLSKQGIRGPRSPSFLHGNLKEMKQMKFVETDEEEQSPHDYVPRLFPYFHQWKKTYGSTFTYSSGTTVFLYVGDPDMIKEMSMCTSMELGKPRAWGKHRAALFGKGILMANGENWRRQRKIIAQELYMDKVKSMIGLMVECGISMLEGWERRVERAGGVGALRVDEDLRNFSADVFSKTCFGSSYEKGQEIYHRLRCIQRAMAKQGLLVGVPGMRFIPNTINREIWKLRREVRSIILKALKERMAEPKAAAEDDLLKAILENSKAVEAHATPDDINNLIVDNCKNLYFAGHETTASAASWCLLLLAMNPIWQTRVRDEVAEVCKGYLPNIEMLRQMKILTMVLHETMRLYAPAAFMIREAFVDLQFGGIRIPAGTNLWIPVSALHHDTEIWGSDAHIFNPERFANGIIGACKNPYAFHPFGFGSRTCVGQNFAMVELKIVISLIISKFKFSLSQTYCHSPTFQLVVEPANGLQLVMERV</sequence>
<dbReference type="PRINTS" id="PR00385">
    <property type="entry name" value="P450"/>
</dbReference>
<evidence type="ECO:0008006" key="15">
    <source>
        <dbReference type="Google" id="ProtNLM"/>
    </source>
</evidence>
<dbReference type="Gene3D" id="1.10.630.10">
    <property type="entry name" value="Cytochrome P450"/>
    <property type="match status" value="1"/>
</dbReference>
<evidence type="ECO:0000256" key="1">
    <source>
        <dbReference type="ARBA" id="ARBA00004370"/>
    </source>
</evidence>
<evidence type="ECO:0000256" key="3">
    <source>
        <dbReference type="ARBA" id="ARBA00022617"/>
    </source>
</evidence>
<dbReference type="OMA" id="GLASCPH"/>
<dbReference type="GO" id="GO:0020037">
    <property type="term" value="F:heme binding"/>
    <property type="evidence" value="ECO:0007669"/>
    <property type="project" value="InterPro"/>
</dbReference>
<comment type="similarity">
    <text evidence="2 12">Belongs to the cytochrome P450 family.</text>
</comment>
<keyword evidence="8 11" id="KW-0408">Iron</keyword>
<evidence type="ECO:0000256" key="2">
    <source>
        <dbReference type="ARBA" id="ARBA00010617"/>
    </source>
</evidence>
<keyword evidence="6" id="KW-1133">Transmembrane helix</keyword>
<dbReference type="Proteomes" id="UP000017836">
    <property type="component" value="Unassembled WGS sequence"/>
</dbReference>
<evidence type="ECO:0000256" key="5">
    <source>
        <dbReference type="ARBA" id="ARBA00022723"/>
    </source>
</evidence>
<dbReference type="InterPro" id="IPR036396">
    <property type="entry name" value="Cyt_P450_sf"/>
</dbReference>
<keyword evidence="10" id="KW-0472">Membrane</keyword>
<evidence type="ECO:0000256" key="7">
    <source>
        <dbReference type="ARBA" id="ARBA00023002"/>
    </source>
</evidence>